<proteinExistence type="predicted"/>
<keyword evidence="2" id="KW-1185">Reference proteome</keyword>
<dbReference type="Proteomes" id="UP001497535">
    <property type="component" value="Unassembled WGS sequence"/>
</dbReference>
<comment type="caution">
    <text evidence="1">The sequence shown here is derived from an EMBL/GenBank/DDBJ whole genome shotgun (WGS) entry which is preliminary data.</text>
</comment>
<evidence type="ECO:0000313" key="2">
    <source>
        <dbReference type="Proteomes" id="UP001497535"/>
    </source>
</evidence>
<reference evidence="1" key="1">
    <citation type="submission" date="2023-11" db="EMBL/GenBank/DDBJ databases">
        <authorList>
            <person name="Poullet M."/>
        </authorList>
    </citation>
    <scope>NUCLEOTIDE SEQUENCE</scope>
    <source>
        <strain evidence="1">E1834</strain>
    </source>
</reference>
<organism evidence="1 2">
    <name type="scientific">Meloidogyne enterolobii</name>
    <name type="common">Root-knot nematode worm</name>
    <name type="synonym">Meloidogyne mayaguensis</name>
    <dbReference type="NCBI Taxonomy" id="390850"/>
    <lineage>
        <taxon>Eukaryota</taxon>
        <taxon>Metazoa</taxon>
        <taxon>Ecdysozoa</taxon>
        <taxon>Nematoda</taxon>
        <taxon>Chromadorea</taxon>
        <taxon>Rhabditida</taxon>
        <taxon>Tylenchina</taxon>
        <taxon>Tylenchomorpha</taxon>
        <taxon>Tylenchoidea</taxon>
        <taxon>Meloidogynidae</taxon>
        <taxon>Meloidogyninae</taxon>
        <taxon>Meloidogyne</taxon>
    </lineage>
</organism>
<accession>A0ACB0YT23</accession>
<evidence type="ECO:0000313" key="1">
    <source>
        <dbReference type="EMBL" id="CAK5060508.1"/>
    </source>
</evidence>
<protein>
    <submittedName>
        <fullName evidence="1">Uncharacterized protein</fullName>
    </submittedName>
</protein>
<name>A0ACB0YT23_MELEN</name>
<gene>
    <name evidence="1" type="ORF">MENTE1834_LOCUS15970</name>
</gene>
<dbReference type="EMBL" id="CAVMJV010000018">
    <property type="protein sequence ID" value="CAK5060508.1"/>
    <property type="molecule type" value="Genomic_DNA"/>
</dbReference>
<sequence length="90" mass="10728">MIQINSKCLRISACIRRKYPNTDAKIHAHYQLQSHLYFMYVFKDRRSIGIPISDVFFLSISDFRKFRLISDFRQFQFPGPSSFPIDIYKG</sequence>